<evidence type="ECO:0000256" key="3">
    <source>
        <dbReference type="ARBA" id="ARBA00022741"/>
    </source>
</evidence>
<keyword evidence="3" id="KW-0547">Nucleotide-binding</keyword>
<dbReference type="Pfam" id="PF04107">
    <property type="entry name" value="GCS2"/>
    <property type="match status" value="1"/>
</dbReference>
<evidence type="ECO:0000313" key="7">
    <source>
        <dbReference type="Proteomes" id="UP000248333"/>
    </source>
</evidence>
<dbReference type="GO" id="GO:0005524">
    <property type="term" value="F:ATP binding"/>
    <property type="evidence" value="ECO:0007669"/>
    <property type="project" value="UniProtKB-KW"/>
</dbReference>
<dbReference type="InterPro" id="IPR014746">
    <property type="entry name" value="Gln_synth/guanido_kin_cat_dom"/>
</dbReference>
<dbReference type="InterPro" id="IPR006336">
    <property type="entry name" value="GCS2"/>
</dbReference>
<accession>A0A318P2B7</accession>
<evidence type="ECO:0000313" key="6">
    <source>
        <dbReference type="EMBL" id="PYC69989.1"/>
    </source>
</evidence>
<dbReference type="SUPFAM" id="SSF55931">
    <property type="entry name" value="Glutamine synthetase/guanido kinase"/>
    <property type="match status" value="1"/>
</dbReference>
<proteinExistence type="predicted"/>
<dbReference type="EMBL" id="PYBV01000017">
    <property type="protein sequence ID" value="PYC69989.1"/>
    <property type="molecule type" value="Genomic_DNA"/>
</dbReference>
<keyword evidence="4" id="KW-0067">ATP-binding</keyword>
<protein>
    <recommendedName>
        <fullName evidence="1">glutamate--cysteine ligase</fullName>
        <ecNumber evidence="1">6.3.2.2</ecNumber>
    </recommendedName>
</protein>
<dbReference type="GO" id="GO:0006750">
    <property type="term" value="P:glutathione biosynthetic process"/>
    <property type="evidence" value="ECO:0007669"/>
    <property type="project" value="InterPro"/>
</dbReference>
<dbReference type="EC" id="6.3.2.2" evidence="1"/>
<dbReference type="PANTHER" id="PTHR34378">
    <property type="entry name" value="GLUTAMATE--CYSTEINE LIGASE, CHLOROPLASTIC"/>
    <property type="match status" value="1"/>
</dbReference>
<reference evidence="6 7" key="1">
    <citation type="submission" date="2018-03" db="EMBL/GenBank/DDBJ databases">
        <title>Bioinformatic expansion and discovery of thiopeptide antibiotics.</title>
        <authorList>
            <person name="Schwalen C.J."/>
            <person name="Hudson G.A."/>
            <person name="Mitchell D.A."/>
        </authorList>
    </citation>
    <scope>NUCLEOTIDE SEQUENCE [LARGE SCALE GENOMIC DNA]</scope>
    <source>
        <strain evidence="6 7">NRRL 8041</strain>
    </source>
</reference>
<dbReference type="PANTHER" id="PTHR34378:SF1">
    <property type="entry name" value="GLUTAMATE--CYSTEINE LIGASE, CHLOROPLASTIC"/>
    <property type="match status" value="1"/>
</dbReference>
<dbReference type="OrthoDB" id="9780152at2"/>
<comment type="caution">
    <text evidence="6">The sequence shown here is derived from an EMBL/GenBank/DDBJ whole genome shotgun (WGS) entry which is preliminary data.</text>
</comment>
<dbReference type="RefSeq" id="WP_110564280.1">
    <property type="nucleotide sequence ID" value="NZ_PYBV01000017.1"/>
</dbReference>
<keyword evidence="7" id="KW-1185">Reference proteome</keyword>
<dbReference type="Gene3D" id="3.30.590.20">
    <property type="match status" value="1"/>
</dbReference>
<comment type="catalytic activity">
    <reaction evidence="5">
        <text>L-cysteine + L-glutamate + ATP = gamma-L-glutamyl-L-cysteine + ADP + phosphate + H(+)</text>
        <dbReference type="Rhea" id="RHEA:13285"/>
        <dbReference type="ChEBI" id="CHEBI:15378"/>
        <dbReference type="ChEBI" id="CHEBI:29985"/>
        <dbReference type="ChEBI" id="CHEBI:30616"/>
        <dbReference type="ChEBI" id="CHEBI:35235"/>
        <dbReference type="ChEBI" id="CHEBI:43474"/>
        <dbReference type="ChEBI" id="CHEBI:58173"/>
        <dbReference type="ChEBI" id="CHEBI:456216"/>
        <dbReference type="EC" id="6.3.2.2"/>
    </reaction>
</comment>
<evidence type="ECO:0000256" key="5">
    <source>
        <dbReference type="ARBA" id="ARBA00048819"/>
    </source>
</evidence>
<evidence type="ECO:0000256" key="4">
    <source>
        <dbReference type="ARBA" id="ARBA00022840"/>
    </source>
</evidence>
<keyword evidence="2" id="KW-0436">Ligase</keyword>
<evidence type="ECO:0000256" key="2">
    <source>
        <dbReference type="ARBA" id="ARBA00022598"/>
    </source>
</evidence>
<name>A0A318P2B7_9ACTN</name>
<dbReference type="InterPro" id="IPR035434">
    <property type="entry name" value="GCL_bact_plant"/>
</dbReference>
<gene>
    <name evidence="6" type="ORF">C7C45_15015</name>
</gene>
<dbReference type="AlphaFoldDB" id="A0A318P2B7"/>
<sequence>MSQGLVPHDEPRLAFPDLVGWFLPAGQRSHLIGLEMECGLVRPETGRSVSYDEPGGTRALLEVLLEQLHGDPIQEDGTLVGLALSDGAALTLEMAGAIEYSSAAQATVSESMVAARRCLSMVARAAEPLRLRVLTGAHLPFDDPGEIKWAPKSRTRIMRHWFAGLGDGGRLGDQVMGLTLSTQVSLDALDEQEYLEKLRTLLGVAPFLAAILANAPALTGPRTDDGIVSQRMAYWRRIDPARCQHLASRLYEVTSLAELVEVLTDLPMIYRRTAHGYVPGGSRRFGEALRDGFEDGTWPTIADWKTHLAQVWPAIRPRRTLETRLPDGQAWDRLALVPALFVGLAEEPAIRREALQLVSEFRTEALDLVAVKAAQGSPDGINPQIREVAGHLVHLAEQGLSARISRGAERPELIESLGPAFQSAVTGRPPADEIVARWAGEWAQRPDRYVAAMAVPTETTDRIA</sequence>
<evidence type="ECO:0000256" key="1">
    <source>
        <dbReference type="ARBA" id="ARBA00012220"/>
    </source>
</evidence>
<dbReference type="Proteomes" id="UP000248333">
    <property type="component" value="Unassembled WGS sequence"/>
</dbReference>
<organism evidence="6 7">
    <name type="scientific">Micromonospora arborensis</name>
    <dbReference type="NCBI Taxonomy" id="2116518"/>
    <lineage>
        <taxon>Bacteria</taxon>
        <taxon>Bacillati</taxon>
        <taxon>Actinomycetota</taxon>
        <taxon>Actinomycetes</taxon>
        <taxon>Micromonosporales</taxon>
        <taxon>Micromonosporaceae</taxon>
        <taxon>Micromonospora</taxon>
    </lineage>
</organism>
<dbReference type="GO" id="GO:0004357">
    <property type="term" value="F:glutamate-cysteine ligase activity"/>
    <property type="evidence" value="ECO:0007669"/>
    <property type="project" value="UniProtKB-EC"/>
</dbReference>